<name>A0A8B8ESP9_CRAVI</name>
<feature type="transmembrane region" description="Helical" evidence="9">
    <location>
        <begin position="277"/>
        <end position="299"/>
    </location>
</feature>
<dbReference type="Pfam" id="PF00001">
    <property type="entry name" value="7tm_1"/>
    <property type="match status" value="1"/>
</dbReference>
<keyword evidence="2 9" id="KW-0812">Transmembrane</keyword>
<dbReference type="GO" id="GO:0016020">
    <property type="term" value="C:membrane"/>
    <property type="evidence" value="ECO:0007669"/>
    <property type="project" value="UniProtKB-SubCell"/>
</dbReference>
<evidence type="ECO:0000256" key="4">
    <source>
        <dbReference type="ARBA" id="ARBA00023040"/>
    </source>
</evidence>
<dbReference type="KEGG" id="cvn:111136427"/>
<evidence type="ECO:0000313" key="12">
    <source>
        <dbReference type="RefSeq" id="XP_022342980.1"/>
    </source>
</evidence>
<evidence type="ECO:0000256" key="2">
    <source>
        <dbReference type="ARBA" id="ARBA00022692"/>
    </source>
</evidence>
<keyword evidence="4" id="KW-0297">G-protein coupled receptor</keyword>
<dbReference type="CDD" id="cd00637">
    <property type="entry name" value="7tm_classA_rhodopsin-like"/>
    <property type="match status" value="1"/>
</dbReference>
<keyword evidence="3 9" id="KW-1133">Transmembrane helix</keyword>
<evidence type="ECO:0000256" key="9">
    <source>
        <dbReference type="SAM" id="Phobius"/>
    </source>
</evidence>
<feature type="transmembrane region" description="Helical" evidence="9">
    <location>
        <begin position="106"/>
        <end position="126"/>
    </location>
</feature>
<evidence type="ECO:0000256" key="6">
    <source>
        <dbReference type="ARBA" id="ARBA00023170"/>
    </source>
</evidence>
<feature type="region of interest" description="Disordered" evidence="8">
    <location>
        <begin position="246"/>
        <end position="266"/>
    </location>
</feature>
<keyword evidence="5 9" id="KW-0472">Membrane</keyword>
<evidence type="ECO:0000256" key="5">
    <source>
        <dbReference type="ARBA" id="ARBA00023136"/>
    </source>
</evidence>
<dbReference type="Proteomes" id="UP000694844">
    <property type="component" value="Chromosome 5"/>
</dbReference>
<evidence type="ECO:0000256" key="7">
    <source>
        <dbReference type="ARBA" id="ARBA00023224"/>
    </source>
</evidence>
<dbReference type="OrthoDB" id="6052219at2759"/>
<dbReference type="GO" id="GO:0004930">
    <property type="term" value="F:G protein-coupled receptor activity"/>
    <property type="evidence" value="ECO:0007669"/>
    <property type="project" value="UniProtKB-KW"/>
</dbReference>
<keyword evidence="11" id="KW-1185">Reference proteome</keyword>
<gene>
    <name evidence="12" type="primary">LOC111136427</name>
</gene>
<evidence type="ECO:0000259" key="10">
    <source>
        <dbReference type="PROSITE" id="PS50262"/>
    </source>
</evidence>
<dbReference type="SUPFAM" id="SSF81321">
    <property type="entry name" value="Family A G protein-coupled receptor-like"/>
    <property type="match status" value="1"/>
</dbReference>
<dbReference type="PANTHER" id="PTHR24238">
    <property type="entry name" value="G-PROTEIN COUPLED RECEPTOR"/>
    <property type="match status" value="1"/>
</dbReference>
<dbReference type="InterPro" id="IPR017452">
    <property type="entry name" value="GPCR_Rhodpsn_7TM"/>
</dbReference>
<dbReference type="AlphaFoldDB" id="A0A8B8ESP9"/>
<feature type="transmembrane region" description="Helical" evidence="9">
    <location>
        <begin position="147"/>
        <end position="167"/>
    </location>
</feature>
<keyword evidence="6" id="KW-0675">Receptor</keyword>
<reference evidence="12" key="1">
    <citation type="submission" date="2025-08" db="UniProtKB">
        <authorList>
            <consortium name="RefSeq"/>
        </authorList>
    </citation>
    <scope>IDENTIFICATION</scope>
    <source>
        <tissue evidence="12">Whole sample</tissue>
    </source>
</reference>
<sequence>MNYTTASSYRSGRNITLANWNDAIASTYLVNTISLCFGLLIGICGNFLVILIYSHYVNKNHKGQGRFFILPLAYVDLMGLTITISLNLIRNTRHVLFPGNFTCKLLLFGSYVVGCTSLFLLTCIAFQRYRKICRPFSRQMTKQHLRSLLLLCLTVGMLLNIPSLFYYGTTTTVHPLSTNLTGTMCQKVVPGTTLGLRLYQGVGALVSTINVGCIAYLYLMIAKTIFRKGRLKTLYKNRVPEQQSSTLTSNTMEFEENTKSATGNPHKKMNSIRRLSVMFMILSISAILSYIPSWVLIAIETNNSEFWNKMSPQIFQVCLILRRMYIFNHLSNPFIYGIFDLNSEGTFVDYFVQIKSEVKEAEAYNYNNLKPIQSILYVELIRLFLIRLSYMHAH</sequence>
<dbReference type="PROSITE" id="PS50262">
    <property type="entry name" value="G_PROTEIN_RECEP_F1_2"/>
    <property type="match status" value="1"/>
</dbReference>
<accession>A0A8B8ESP9</accession>
<feature type="domain" description="G-protein coupled receptors family 1 profile" evidence="10">
    <location>
        <begin position="45"/>
        <end position="336"/>
    </location>
</feature>
<evidence type="ECO:0000256" key="8">
    <source>
        <dbReference type="SAM" id="MobiDB-lite"/>
    </source>
</evidence>
<dbReference type="Gene3D" id="1.20.1070.10">
    <property type="entry name" value="Rhodopsin 7-helix transmembrane proteins"/>
    <property type="match status" value="1"/>
</dbReference>
<keyword evidence="7" id="KW-0807">Transducer</keyword>
<proteinExistence type="predicted"/>
<organism evidence="11 12">
    <name type="scientific">Crassostrea virginica</name>
    <name type="common">Eastern oyster</name>
    <dbReference type="NCBI Taxonomy" id="6565"/>
    <lineage>
        <taxon>Eukaryota</taxon>
        <taxon>Metazoa</taxon>
        <taxon>Spiralia</taxon>
        <taxon>Lophotrochozoa</taxon>
        <taxon>Mollusca</taxon>
        <taxon>Bivalvia</taxon>
        <taxon>Autobranchia</taxon>
        <taxon>Pteriomorphia</taxon>
        <taxon>Ostreida</taxon>
        <taxon>Ostreoidea</taxon>
        <taxon>Ostreidae</taxon>
        <taxon>Crassostrea</taxon>
    </lineage>
</organism>
<comment type="subcellular location">
    <subcellularLocation>
        <location evidence="1">Membrane</location>
        <topology evidence="1">Multi-pass membrane protein</topology>
    </subcellularLocation>
</comment>
<evidence type="ECO:0000256" key="1">
    <source>
        <dbReference type="ARBA" id="ARBA00004141"/>
    </source>
</evidence>
<dbReference type="RefSeq" id="XP_022342980.1">
    <property type="nucleotide sequence ID" value="XM_022487272.1"/>
</dbReference>
<feature type="transmembrane region" description="Helical" evidence="9">
    <location>
        <begin position="65"/>
        <end position="86"/>
    </location>
</feature>
<dbReference type="PANTHER" id="PTHR24238:SF47">
    <property type="entry name" value="ECDYSTEROIDS_DOPAMINE RECEPTOR-RELATED"/>
    <property type="match status" value="1"/>
</dbReference>
<dbReference type="PRINTS" id="PR00237">
    <property type="entry name" value="GPCRRHODOPSN"/>
</dbReference>
<protein>
    <submittedName>
        <fullName evidence="12">Bombesin receptor subtype-3-like</fullName>
    </submittedName>
</protein>
<evidence type="ECO:0000313" key="11">
    <source>
        <dbReference type="Proteomes" id="UP000694844"/>
    </source>
</evidence>
<dbReference type="GeneID" id="111136427"/>
<dbReference type="InterPro" id="IPR000276">
    <property type="entry name" value="GPCR_Rhodpsn"/>
</dbReference>
<feature type="transmembrane region" description="Helical" evidence="9">
    <location>
        <begin position="28"/>
        <end position="53"/>
    </location>
</feature>
<feature type="transmembrane region" description="Helical" evidence="9">
    <location>
        <begin position="198"/>
        <end position="221"/>
    </location>
</feature>
<evidence type="ECO:0000256" key="3">
    <source>
        <dbReference type="ARBA" id="ARBA00022989"/>
    </source>
</evidence>